<name>A0A381TR15_9ZZZZ</name>
<proteinExistence type="predicted"/>
<evidence type="ECO:0000313" key="1">
    <source>
        <dbReference type="EMBL" id="SVA17297.1"/>
    </source>
</evidence>
<sequence length="254" mass="27084">VRLLPFLIFLAVGSERAIAQSPVLTTDRPDQTESATVVARGLLQVETGYLLARDGEVNGYEVPGTLLRIGLGSRTELRIGHAGVVGKEGRLGLGDSHLGTKVNLIERADGWRPEMALLVGLSLPTGGDQYSSNGIDPSFLVAFAHELSPKLSLGYNVGAKWESSAGNPVREKLALYSAALGLGLTDRLSAFFEFFGNEKQTGSMVTSEGFIAVDSGLTFLLTDIVQLDLYIGRGLAGQTEDVFVGMGLSFRLPR</sequence>
<dbReference type="InterPro" id="IPR025737">
    <property type="entry name" value="FApF"/>
</dbReference>
<reference evidence="1" key="1">
    <citation type="submission" date="2018-05" db="EMBL/GenBank/DDBJ databases">
        <authorList>
            <person name="Lanie J.A."/>
            <person name="Ng W.-L."/>
            <person name="Kazmierczak K.M."/>
            <person name="Andrzejewski T.M."/>
            <person name="Davidsen T.M."/>
            <person name="Wayne K.J."/>
            <person name="Tettelin H."/>
            <person name="Glass J.I."/>
            <person name="Rusch D."/>
            <person name="Podicherti R."/>
            <person name="Tsui H.-C.T."/>
            <person name="Winkler M.E."/>
        </authorList>
    </citation>
    <scope>NUCLEOTIDE SEQUENCE</scope>
</reference>
<dbReference type="EMBL" id="UINC01004850">
    <property type="protein sequence ID" value="SVA17297.1"/>
    <property type="molecule type" value="Genomic_DNA"/>
</dbReference>
<dbReference type="AlphaFoldDB" id="A0A381TR15"/>
<protein>
    <recommendedName>
        <fullName evidence="2">Transporter</fullName>
    </recommendedName>
</protein>
<organism evidence="1">
    <name type="scientific">marine metagenome</name>
    <dbReference type="NCBI Taxonomy" id="408172"/>
    <lineage>
        <taxon>unclassified sequences</taxon>
        <taxon>metagenomes</taxon>
        <taxon>ecological metagenomes</taxon>
    </lineage>
</organism>
<accession>A0A381TR15</accession>
<evidence type="ECO:0008006" key="2">
    <source>
        <dbReference type="Google" id="ProtNLM"/>
    </source>
</evidence>
<gene>
    <name evidence="1" type="ORF">METZ01_LOCUS70151</name>
</gene>
<feature type="non-terminal residue" evidence="1">
    <location>
        <position position="1"/>
    </location>
</feature>
<dbReference type="Pfam" id="PF13557">
    <property type="entry name" value="Phenol_MetA_deg"/>
    <property type="match status" value="1"/>
</dbReference>